<feature type="coiled-coil region" evidence="6">
    <location>
        <begin position="238"/>
        <end position="272"/>
    </location>
</feature>
<evidence type="ECO:0000256" key="4">
    <source>
        <dbReference type="ARBA" id="ARBA00022989"/>
    </source>
</evidence>
<evidence type="ECO:0000259" key="8">
    <source>
        <dbReference type="Pfam" id="PF02706"/>
    </source>
</evidence>
<proteinExistence type="predicted"/>
<organism evidence="9 10">
    <name type="scientific">Dyadobacter endophyticus</name>
    <dbReference type="NCBI Taxonomy" id="1749036"/>
    <lineage>
        <taxon>Bacteria</taxon>
        <taxon>Pseudomonadati</taxon>
        <taxon>Bacteroidota</taxon>
        <taxon>Cytophagia</taxon>
        <taxon>Cytophagales</taxon>
        <taxon>Spirosomataceae</taxon>
        <taxon>Dyadobacter</taxon>
    </lineage>
</organism>
<feature type="transmembrane region" description="Helical" evidence="7">
    <location>
        <begin position="29"/>
        <end position="50"/>
    </location>
</feature>
<evidence type="ECO:0000313" key="10">
    <source>
        <dbReference type="Proteomes" id="UP000600214"/>
    </source>
</evidence>
<feature type="transmembrane region" description="Helical" evidence="7">
    <location>
        <begin position="324"/>
        <end position="345"/>
    </location>
</feature>
<sequence length="356" mass="39577">MSQKIVSGEQYEPAFEVHLSDIIAFFRKYILLIAIIAVASAILGYLSSYIQTEKYTAKTILLPEYSAAKSSLFALAVSGNNTDGPGNLTPDLYPNVLESSSFGEYLLNQPVTTQSGQKYATLKSYLAKPSSPGLLARIRSFFSSNKSATLPHGPKLDLKGSGVLYYSKEETALISGAKSMVSASIEQKSNLISIESELPDPVLAALLVENAKNYLIDYVEDVRTAKLNQQLTFLTGRTEEAKKRLKSAEYALQSYRDQNRNAFLNVARIEEQRLQAEYTLAQSIYSDLVFKQEQMRIRVKEERPVFKVLETTKVPLTTSSPHRLIMAILFAGIGAFASLLYIAIVKEKFHQKLMKG</sequence>
<evidence type="ECO:0000256" key="6">
    <source>
        <dbReference type="SAM" id="Coils"/>
    </source>
</evidence>
<protein>
    <recommendedName>
        <fullName evidence="8">Polysaccharide chain length determinant N-terminal domain-containing protein</fullName>
    </recommendedName>
</protein>
<evidence type="ECO:0000256" key="2">
    <source>
        <dbReference type="ARBA" id="ARBA00022475"/>
    </source>
</evidence>
<evidence type="ECO:0000256" key="3">
    <source>
        <dbReference type="ARBA" id="ARBA00022692"/>
    </source>
</evidence>
<accession>A0ABQ1YXC4</accession>
<keyword evidence="10" id="KW-1185">Reference proteome</keyword>
<dbReference type="Pfam" id="PF02706">
    <property type="entry name" value="Wzz"/>
    <property type="match status" value="1"/>
</dbReference>
<evidence type="ECO:0000256" key="5">
    <source>
        <dbReference type="ARBA" id="ARBA00023136"/>
    </source>
</evidence>
<keyword evidence="6" id="KW-0175">Coiled coil</keyword>
<keyword evidence="3 7" id="KW-0812">Transmembrane</keyword>
<evidence type="ECO:0000256" key="7">
    <source>
        <dbReference type="SAM" id="Phobius"/>
    </source>
</evidence>
<dbReference type="InterPro" id="IPR050445">
    <property type="entry name" value="Bact_polysacc_biosynth/exp"/>
</dbReference>
<evidence type="ECO:0000256" key="1">
    <source>
        <dbReference type="ARBA" id="ARBA00004651"/>
    </source>
</evidence>
<keyword evidence="5 7" id="KW-0472">Membrane</keyword>
<dbReference type="EMBL" id="BMIA01000002">
    <property type="protein sequence ID" value="GGH40342.1"/>
    <property type="molecule type" value="Genomic_DNA"/>
</dbReference>
<dbReference type="Proteomes" id="UP000600214">
    <property type="component" value="Unassembled WGS sequence"/>
</dbReference>
<gene>
    <name evidence="9" type="ORF">GCM10007423_35320</name>
</gene>
<name>A0ABQ1YXC4_9BACT</name>
<dbReference type="InterPro" id="IPR003856">
    <property type="entry name" value="LPS_length_determ_N"/>
</dbReference>
<reference evidence="10" key="1">
    <citation type="journal article" date="2019" name="Int. J. Syst. Evol. Microbiol.">
        <title>The Global Catalogue of Microorganisms (GCM) 10K type strain sequencing project: providing services to taxonomists for standard genome sequencing and annotation.</title>
        <authorList>
            <consortium name="The Broad Institute Genomics Platform"/>
            <consortium name="The Broad Institute Genome Sequencing Center for Infectious Disease"/>
            <person name="Wu L."/>
            <person name="Ma J."/>
        </authorList>
    </citation>
    <scope>NUCLEOTIDE SEQUENCE [LARGE SCALE GENOMIC DNA]</scope>
    <source>
        <strain evidence="10">CGMCC 1.15288</strain>
    </source>
</reference>
<keyword evidence="2" id="KW-1003">Cell membrane</keyword>
<feature type="domain" description="Polysaccharide chain length determinant N-terminal" evidence="8">
    <location>
        <begin position="17"/>
        <end position="112"/>
    </location>
</feature>
<comment type="subcellular location">
    <subcellularLocation>
        <location evidence="1">Cell membrane</location>
        <topology evidence="1">Multi-pass membrane protein</topology>
    </subcellularLocation>
</comment>
<dbReference type="PANTHER" id="PTHR32309:SF31">
    <property type="entry name" value="CAPSULAR EXOPOLYSACCHARIDE FAMILY"/>
    <property type="match status" value="1"/>
</dbReference>
<comment type="caution">
    <text evidence="9">The sequence shown here is derived from an EMBL/GenBank/DDBJ whole genome shotgun (WGS) entry which is preliminary data.</text>
</comment>
<dbReference type="PANTHER" id="PTHR32309">
    <property type="entry name" value="TYROSINE-PROTEIN KINASE"/>
    <property type="match status" value="1"/>
</dbReference>
<dbReference type="RefSeq" id="WP_188934450.1">
    <property type="nucleotide sequence ID" value="NZ_BMIA01000002.1"/>
</dbReference>
<keyword evidence="4 7" id="KW-1133">Transmembrane helix</keyword>
<evidence type="ECO:0000313" key="9">
    <source>
        <dbReference type="EMBL" id="GGH40342.1"/>
    </source>
</evidence>